<feature type="binding site" description="axial binding residue" evidence="8">
    <location>
        <position position="161"/>
    </location>
    <ligand>
        <name>chlorophyll b</name>
        <dbReference type="ChEBI" id="CHEBI:61721"/>
        <label>1</label>
    </ligand>
    <ligandPart>
        <name>Mg</name>
        <dbReference type="ChEBI" id="CHEBI:25107"/>
    </ligandPart>
</feature>
<reference evidence="10 11" key="1">
    <citation type="submission" date="2024-10" db="EMBL/GenBank/DDBJ databases">
        <title>Updated reference genomes for cyclostephanoid diatoms.</title>
        <authorList>
            <person name="Roberts W.R."/>
            <person name="Alverson A.J."/>
        </authorList>
    </citation>
    <scope>NUCLEOTIDE SEQUENCE [LARGE SCALE GENOMIC DNA]</scope>
    <source>
        <strain evidence="10 11">AJA010-31</strain>
    </source>
</reference>
<feature type="binding site" description="axial binding residue" evidence="8">
    <location>
        <position position="105"/>
    </location>
    <ligand>
        <name>chlorophyll a</name>
        <dbReference type="ChEBI" id="CHEBI:58416"/>
        <label>2</label>
    </ligand>
    <ligandPart>
        <name>Mg</name>
        <dbReference type="ChEBI" id="CHEBI:25107"/>
    </ligandPart>
</feature>
<keyword evidence="4" id="KW-0150">Chloroplast</keyword>
<organism evidence="10 11">
    <name type="scientific">Cyclotella atomus</name>
    <dbReference type="NCBI Taxonomy" id="382360"/>
    <lineage>
        <taxon>Eukaryota</taxon>
        <taxon>Sar</taxon>
        <taxon>Stramenopiles</taxon>
        <taxon>Ochrophyta</taxon>
        <taxon>Bacillariophyta</taxon>
        <taxon>Coscinodiscophyceae</taxon>
        <taxon>Thalassiosirophycidae</taxon>
        <taxon>Stephanodiscales</taxon>
        <taxon>Stephanodiscaceae</taxon>
        <taxon>Cyclotella</taxon>
    </lineage>
</organism>
<evidence type="ECO:0000256" key="2">
    <source>
        <dbReference type="ARBA" id="ARBA00004229"/>
    </source>
</evidence>
<gene>
    <name evidence="10" type="ORF">ACHAWO_009786</name>
</gene>
<evidence type="ECO:0000256" key="6">
    <source>
        <dbReference type="ARBA" id="ARBA00022640"/>
    </source>
</evidence>
<comment type="subcellular location">
    <subcellularLocation>
        <location evidence="2">Plastid</location>
        <location evidence="2">Chloroplast</location>
    </subcellularLocation>
</comment>
<dbReference type="GO" id="GO:0030076">
    <property type="term" value="C:light-harvesting complex"/>
    <property type="evidence" value="ECO:0007669"/>
    <property type="project" value="UniProtKB-KW"/>
</dbReference>
<dbReference type="AlphaFoldDB" id="A0ABD3N9D8"/>
<evidence type="ECO:0000256" key="3">
    <source>
        <dbReference type="ARBA" id="ARBA00005933"/>
    </source>
</evidence>
<feature type="binding site" description="axial binding residue" evidence="8">
    <location>
        <position position="166"/>
    </location>
    <ligand>
        <name>chlorophyll b</name>
        <dbReference type="ChEBI" id="CHEBI:61721"/>
        <label>1</label>
    </ligand>
    <ligandPart>
        <name>Mg</name>
        <dbReference type="ChEBI" id="CHEBI:25107"/>
    </ligandPart>
</feature>
<dbReference type="EMBL" id="JALLPJ020001284">
    <property type="protein sequence ID" value="KAL3771626.1"/>
    <property type="molecule type" value="Genomic_DNA"/>
</dbReference>
<feature type="chain" id="PRO_5044796524" evidence="9">
    <location>
        <begin position="29"/>
        <end position="235"/>
    </location>
</feature>
<dbReference type="InterPro" id="IPR022796">
    <property type="entry name" value="Chloroa_b-bind"/>
</dbReference>
<proteinExistence type="inferred from homology"/>
<keyword evidence="11" id="KW-1185">Reference proteome</keyword>
<evidence type="ECO:0000256" key="8">
    <source>
        <dbReference type="PIRSR" id="PIRSR601344-1"/>
    </source>
</evidence>
<keyword evidence="9" id="KW-0732">Signal</keyword>
<name>A0ABD3N9D8_9STRA</name>
<feature type="signal peptide" evidence="9">
    <location>
        <begin position="1"/>
        <end position="28"/>
    </location>
</feature>
<feature type="binding site" evidence="8">
    <location>
        <position position="107"/>
    </location>
    <ligand>
        <name>chlorophyll b</name>
        <dbReference type="ChEBI" id="CHEBI:61721"/>
        <label>2</label>
    </ligand>
</feature>
<feature type="binding site" evidence="8">
    <location>
        <position position="203"/>
    </location>
    <ligand>
        <name>chlorophyll a</name>
        <dbReference type="ChEBI" id="CHEBI:58416"/>
        <label>1</label>
    </ligand>
</feature>
<feature type="binding site" description="axial binding residue" evidence="8">
    <location>
        <position position="102"/>
    </location>
    <ligand>
        <name>chlorophyll a</name>
        <dbReference type="ChEBI" id="CHEBI:58416"/>
        <label>1</label>
    </ligand>
    <ligandPart>
        <name>Mg</name>
        <dbReference type="ChEBI" id="CHEBI:25107"/>
    </ligandPart>
</feature>
<comment type="similarity">
    <text evidence="3">Belongs to the fucoxanthin chlorophyll protein family.</text>
</comment>
<dbReference type="GO" id="GO:0009507">
    <property type="term" value="C:chloroplast"/>
    <property type="evidence" value="ECO:0007669"/>
    <property type="project" value="UniProtKB-SubCell"/>
</dbReference>
<evidence type="ECO:0000256" key="4">
    <source>
        <dbReference type="ARBA" id="ARBA00022528"/>
    </source>
</evidence>
<comment type="function">
    <text evidence="1">The light-harvesting complex (LHC) functions as a light receptor, it captures and delivers excitation energy to photosystems with which it is closely associated. Energy is transferred from the carotenoid and chlorophyll C (or B) to chlorophyll A and the photosynthetic reaction centers where it is used to synthesize ATP and reducing power.</text>
</comment>
<dbReference type="InterPro" id="IPR001344">
    <property type="entry name" value="Chloro_AB-bd_pln"/>
</dbReference>
<evidence type="ECO:0000256" key="1">
    <source>
        <dbReference type="ARBA" id="ARBA00004022"/>
    </source>
</evidence>
<keyword evidence="7" id="KW-0437">Light-harvesting polypeptide</keyword>
<evidence type="ECO:0000313" key="10">
    <source>
        <dbReference type="EMBL" id="KAL3771626.1"/>
    </source>
</evidence>
<feature type="binding site" evidence="8">
    <location>
        <position position="198"/>
    </location>
    <ligand>
        <name>chlorophyll a</name>
        <dbReference type="ChEBI" id="CHEBI:58416"/>
        <label>1</label>
    </ligand>
</feature>
<dbReference type="Pfam" id="PF00504">
    <property type="entry name" value="Chloroa_b-bind"/>
    <property type="match status" value="1"/>
</dbReference>
<evidence type="ECO:0000313" key="11">
    <source>
        <dbReference type="Proteomes" id="UP001530400"/>
    </source>
</evidence>
<evidence type="ECO:0000256" key="5">
    <source>
        <dbReference type="ARBA" id="ARBA00022531"/>
    </source>
</evidence>
<dbReference type="PANTHER" id="PTHR21649">
    <property type="entry name" value="CHLOROPHYLL A/B BINDING PROTEIN"/>
    <property type="match status" value="1"/>
</dbReference>
<dbReference type="GO" id="GO:0015979">
    <property type="term" value="P:photosynthesis"/>
    <property type="evidence" value="ECO:0007669"/>
    <property type="project" value="UniProtKB-KW"/>
</dbReference>
<feature type="binding site" evidence="8">
    <location>
        <position position="215"/>
    </location>
    <ligand>
        <name>chlorophyll a</name>
        <dbReference type="ChEBI" id="CHEBI:58416"/>
        <label>1</label>
    </ligand>
</feature>
<keyword evidence="5" id="KW-0602">Photosynthesis</keyword>
<dbReference type="Proteomes" id="UP001530400">
    <property type="component" value="Unassembled WGS sequence"/>
</dbReference>
<evidence type="ECO:0000256" key="7">
    <source>
        <dbReference type="ARBA" id="ARBA00023243"/>
    </source>
</evidence>
<sequence>MAQIRLLPYTSITMKLALLASLFAGAAAFAPAQQGPSTTSLSATRAVKKAAPAKAKAAPKAKAAAVAPAGLVGALPPVGFFDPAGFAAKASPEELTRYREVEIMHGRFAQLAVLGFIIPEKCAYDGSFGDDFLAPTGRALEVFNTDPLWLGLTIGVLSVLETLRLLETEPGNRADARIEALGWRPKTETEFENYQVRELQQGRLAMLAFAGEVAQELVNEKPLLVNLQDSGFVSW</sequence>
<dbReference type="Gene3D" id="1.10.3460.10">
    <property type="entry name" value="Chlorophyll a/b binding protein domain"/>
    <property type="match status" value="1"/>
</dbReference>
<dbReference type="SUPFAM" id="SSF103511">
    <property type="entry name" value="Chlorophyll a-b binding protein"/>
    <property type="match status" value="1"/>
</dbReference>
<keyword evidence="8" id="KW-0157">Chromophore</keyword>
<keyword evidence="6" id="KW-0934">Plastid</keyword>
<protein>
    <submittedName>
        <fullName evidence="10">Uncharacterized protein</fullName>
    </submittedName>
</protein>
<evidence type="ECO:0000256" key="9">
    <source>
        <dbReference type="SAM" id="SignalP"/>
    </source>
</evidence>
<comment type="caution">
    <text evidence="10">The sequence shown here is derived from an EMBL/GenBank/DDBJ whole genome shotgun (WGS) entry which is preliminary data.</text>
</comment>
<accession>A0ABD3N9D8</accession>
<keyword evidence="8" id="KW-0148">Chlorophyll</keyword>